<dbReference type="Proteomes" id="UP001501170">
    <property type="component" value="Unassembled WGS sequence"/>
</dbReference>
<accession>A0ABN3H933</accession>
<dbReference type="InterPro" id="IPR002052">
    <property type="entry name" value="DNA_methylase_N6_adenine_CS"/>
</dbReference>
<evidence type="ECO:0000313" key="4">
    <source>
        <dbReference type="Proteomes" id="UP001501170"/>
    </source>
</evidence>
<dbReference type="Gene3D" id="3.40.50.150">
    <property type="entry name" value="Vaccinia Virus protein VP39"/>
    <property type="match status" value="1"/>
</dbReference>
<gene>
    <name evidence="3" type="primary">rsmD</name>
    <name evidence="3" type="ORF">GCM10009855_10180</name>
</gene>
<dbReference type="InterPro" id="IPR004398">
    <property type="entry name" value="RNA_MeTrfase_RsmD"/>
</dbReference>
<evidence type="ECO:0000313" key="3">
    <source>
        <dbReference type="EMBL" id="GAA2372902.1"/>
    </source>
</evidence>
<sequence>MGLDMTRIIAGDFRGRRLAVPADTTRPTSDRVREALFSMLGSRMDLSGVRVLDLYAGTGALGLEAVSRGAASAVLVESDRRAAGVLRDNVAVCGAASRVRIVNRPVESFLAAPSGTFDLILLDPPYEVPSEEVDRMISACEPILASDGWVVVERGRRSAAVTWPDGLEEVTSKQYGDTVVVLGGR</sequence>
<dbReference type="InterPro" id="IPR029063">
    <property type="entry name" value="SAM-dependent_MTases_sf"/>
</dbReference>
<dbReference type="PROSITE" id="PS00092">
    <property type="entry name" value="N6_MTASE"/>
    <property type="match status" value="1"/>
</dbReference>
<organism evidence="3 4">
    <name type="scientific">Gordonia cholesterolivorans</name>
    <dbReference type="NCBI Taxonomy" id="559625"/>
    <lineage>
        <taxon>Bacteria</taxon>
        <taxon>Bacillati</taxon>
        <taxon>Actinomycetota</taxon>
        <taxon>Actinomycetes</taxon>
        <taxon>Mycobacteriales</taxon>
        <taxon>Gordoniaceae</taxon>
        <taxon>Gordonia</taxon>
    </lineage>
</organism>
<keyword evidence="4" id="KW-1185">Reference proteome</keyword>
<dbReference type="NCBIfam" id="TIGR00095">
    <property type="entry name" value="16S rRNA (guanine(966)-N(2))-methyltransferase RsmD"/>
    <property type="match status" value="1"/>
</dbReference>
<dbReference type="Pfam" id="PF03602">
    <property type="entry name" value="Cons_hypoth95"/>
    <property type="match status" value="1"/>
</dbReference>
<dbReference type="CDD" id="cd02440">
    <property type="entry name" value="AdoMet_MTases"/>
    <property type="match status" value="1"/>
</dbReference>
<dbReference type="EMBL" id="BAAARB010000004">
    <property type="protein sequence ID" value="GAA2372902.1"/>
    <property type="molecule type" value="Genomic_DNA"/>
</dbReference>
<dbReference type="PANTHER" id="PTHR43542">
    <property type="entry name" value="METHYLTRANSFERASE"/>
    <property type="match status" value="1"/>
</dbReference>
<evidence type="ECO:0000256" key="1">
    <source>
        <dbReference type="ARBA" id="ARBA00022603"/>
    </source>
</evidence>
<proteinExistence type="predicted"/>
<keyword evidence="2" id="KW-0808">Transferase</keyword>
<reference evidence="3 4" key="1">
    <citation type="journal article" date="2019" name="Int. J. Syst. Evol. Microbiol.">
        <title>The Global Catalogue of Microorganisms (GCM) 10K type strain sequencing project: providing services to taxonomists for standard genome sequencing and annotation.</title>
        <authorList>
            <consortium name="The Broad Institute Genomics Platform"/>
            <consortium name="The Broad Institute Genome Sequencing Center for Infectious Disease"/>
            <person name="Wu L."/>
            <person name="Ma J."/>
        </authorList>
    </citation>
    <scope>NUCLEOTIDE SEQUENCE [LARGE SCALE GENOMIC DNA]</scope>
    <source>
        <strain evidence="3 4">JCM 16227</strain>
    </source>
</reference>
<dbReference type="PANTHER" id="PTHR43542:SF1">
    <property type="entry name" value="METHYLTRANSFERASE"/>
    <property type="match status" value="1"/>
</dbReference>
<protein>
    <submittedName>
        <fullName evidence="3">16S rRNA (Guanine(966)-N(2))-methyltransferase RsmD</fullName>
    </submittedName>
</protein>
<name>A0ABN3H933_9ACTN</name>
<dbReference type="SUPFAM" id="SSF53335">
    <property type="entry name" value="S-adenosyl-L-methionine-dependent methyltransferases"/>
    <property type="match status" value="1"/>
</dbReference>
<keyword evidence="1" id="KW-0489">Methyltransferase</keyword>
<evidence type="ECO:0000256" key="2">
    <source>
        <dbReference type="ARBA" id="ARBA00022679"/>
    </source>
</evidence>
<dbReference type="PIRSF" id="PIRSF004553">
    <property type="entry name" value="CHP00095"/>
    <property type="match status" value="1"/>
</dbReference>
<comment type="caution">
    <text evidence="3">The sequence shown here is derived from an EMBL/GenBank/DDBJ whole genome shotgun (WGS) entry which is preliminary data.</text>
</comment>